<evidence type="ECO:0000256" key="5">
    <source>
        <dbReference type="ARBA" id="ARBA00022833"/>
    </source>
</evidence>
<dbReference type="Gene3D" id="3.60.15.10">
    <property type="entry name" value="Ribonuclease Z/Hydroxyacylglutathione hydrolase-like"/>
    <property type="match status" value="1"/>
</dbReference>
<evidence type="ECO:0000256" key="4">
    <source>
        <dbReference type="ARBA" id="ARBA00022801"/>
    </source>
</evidence>
<protein>
    <recommendedName>
        <fullName evidence="6">Metallo-beta-lactamase domain-containing protein</fullName>
    </recommendedName>
</protein>
<evidence type="ECO:0000256" key="2">
    <source>
        <dbReference type="ARBA" id="ARBA00007749"/>
    </source>
</evidence>
<keyword evidence="8" id="KW-1185">Reference proteome</keyword>
<dbReference type="Pfam" id="PF00753">
    <property type="entry name" value="Lactamase_B"/>
    <property type="match status" value="1"/>
</dbReference>
<dbReference type="RefSeq" id="XP_009546236.1">
    <property type="nucleotide sequence ID" value="XM_009547941.1"/>
</dbReference>
<dbReference type="STRING" id="747525.W4K8C8"/>
<gene>
    <name evidence="7" type="ORF">HETIRDRAFT_475040</name>
</gene>
<dbReference type="InterPro" id="IPR036866">
    <property type="entry name" value="RibonucZ/Hydroxyglut_hydro"/>
</dbReference>
<dbReference type="GeneID" id="20677596"/>
<dbReference type="KEGG" id="hir:HETIRDRAFT_475040"/>
<name>W4K8C8_HETIT</name>
<dbReference type="eggNOG" id="ENOG502S1A6">
    <property type="taxonomic scope" value="Eukaryota"/>
</dbReference>
<keyword evidence="3" id="KW-0479">Metal-binding</keyword>
<organism evidence="7 8">
    <name type="scientific">Heterobasidion irregulare (strain TC 32-1)</name>
    <dbReference type="NCBI Taxonomy" id="747525"/>
    <lineage>
        <taxon>Eukaryota</taxon>
        <taxon>Fungi</taxon>
        <taxon>Dikarya</taxon>
        <taxon>Basidiomycota</taxon>
        <taxon>Agaricomycotina</taxon>
        <taxon>Agaricomycetes</taxon>
        <taxon>Russulales</taxon>
        <taxon>Bondarzewiaceae</taxon>
        <taxon>Heterobasidion</taxon>
        <taxon>Heterobasidion annosum species complex</taxon>
    </lineage>
</organism>
<evidence type="ECO:0000259" key="6">
    <source>
        <dbReference type="SMART" id="SM00849"/>
    </source>
</evidence>
<dbReference type="Proteomes" id="UP000030671">
    <property type="component" value="Unassembled WGS sequence"/>
</dbReference>
<keyword evidence="4" id="KW-0378">Hydrolase</keyword>
<evidence type="ECO:0000256" key="1">
    <source>
        <dbReference type="ARBA" id="ARBA00001947"/>
    </source>
</evidence>
<dbReference type="PANTHER" id="PTHR42978:SF2">
    <property type="entry name" value="102 KBASES UNSTABLE REGION: FROM 1 TO 119443"/>
    <property type="match status" value="1"/>
</dbReference>
<proteinExistence type="inferred from homology"/>
<dbReference type="SMART" id="SM00849">
    <property type="entry name" value="Lactamase_B"/>
    <property type="match status" value="1"/>
</dbReference>
<sequence length="323" mass="35546">MRKYIYPAKARSVQTIHHIAPMTASLPTSLSNQAFFNVSAVDAGELSLPSHLFLDPCPPDEDKLVVPALCFLLRHSASEHVLLFDLGYRKDHHNYPPAVIRRISLFQPLTMTTDAAESLQNGGLAPTAVTHVCLSHVHWDHAGDPRPFSNATFLVGAGARTLLQTGYPHDPDALFAADLLPSARTAFLDPTGPEWRPVGPFPRALDYFGDGSVYIVDAPGHLPGHVNALVRTSPDGGWVYLAGDSAHDWRIVAGEAGIVERVDRELGVVVCAHKDKAAAEEHIARIRELLKLERVRVLLAHDTEWYKENRGGPMYWPGQFETL</sequence>
<dbReference type="AlphaFoldDB" id="W4K8C8"/>
<dbReference type="OrthoDB" id="10250730at2759"/>
<dbReference type="SUPFAM" id="SSF56281">
    <property type="entry name" value="Metallo-hydrolase/oxidoreductase"/>
    <property type="match status" value="1"/>
</dbReference>
<dbReference type="PANTHER" id="PTHR42978">
    <property type="entry name" value="QUORUM-QUENCHING LACTONASE YTNP-RELATED-RELATED"/>
    <property type="match status" value="1"/>
</dbReference>
<accession>W4K8C8</accession>
<dbReference type="CDD" id="cd07730">
    <property type="entry name" value="metallo-hydrolase-like_MBL-fold"/>
    <property type="match status" value="1"/>
</dbReference>
<evidence type="ECO:0000256" key="3">
    <source>
        <dbReference type="ARBA" id="ARBA00022723"/>
    </source>
</evidence>
<dbReference type="InterPro" id="IPR051013">
    <property type="entry name" value="MBL_superfamily_lactonases"/>
</dbReference>
<dbReference type="InParanoid" id="W4K8C8"/>
<dbReference type="HOGENOM" id="CLU_030571_1_1_1"/>
<dbReference type="GO" id="GO:0046872">
    <property type="term" value="F:metal ion binding"/>
    <property type="evidence" value="ECO:0007669"/>
    <property type="project" value="UniProtKB-KW"/>
</dbReference>
<evidence type="ECO:0000313" key="7">
    <source>
        <dbReference type="EMBL" id="ETW81605.1"/>
    </source>
</evidence>
<feature type="domain" description="Metallo-beta-lactamase" evidence="6">
    <location>
        <begin position="67"/>
        <end position="301"/>
    </location>
</feature>
<comment type="similarity">
    <text evidence="2">Belongs to the metallo-beta-lactamase superfamily.</text>
</comment>
<dbReference type="EMBL" id="KI925458">
    <property type="protein sequence ID" value="ETW81605.1"/>
    <property type="molecule type" value="Genomic_DNA"/>
</dbReference>
<dbReference type="InterPro" id="IPR001279">
    <property type="entry name" value="Metallo-B-lactamas"/>
</dbReference>
<comment type="cofactor">
    <cofactor evidence="1">
        <name>Zn(2+)</name>
        <dbReference type="ChEBI" id="CHEBI:29105"/>
    </cofactor>
</comment>
<evidence type="ECO:0000313" key="8">
    <source>
        <dbReference type="Proteomes" id="UP000030671"/>
    </source>
</evidence>
<dbReference type="GO" id="GO:0016787">
    <property type="term" value="F:hydrolase activity"/>
    <property type="evidence" value="ECO:0007669"/>
    <property type="project" value="UniProtKB-KW"/>
</dbReference>
<keyword evidence="5" id="KW-0862">Zinc</keyword>
<reference evidence="7 8" key="1">
    <citation type="journal article" date="2012" name="New Phytol.">
        <title>Insight into trade-off between wood decay and parasitism from the genome of a fungal forest pathogen.</title>
        <authorList>
            <person name="Olson A."/>
            <person name="Aerts A."/>
            <person name="Asiegbu F."/>
            <person name="Belbahri L."/>
            <person name="Bouzid O."/>
            <person name="Broberg A."/>
            <person name="Canback B."/>
            <person name="Coutinho P.M."/>
            <person name="Cullen D."/>
            <person name="Dalman K."/>
            <person name="Deflorio G."/>
            <person name="van Diepen L.T."/>
            <person name="Dunand C."/>
            <person name="Duplessis S."/>
            <person name="Durling M."/>
            <person name="Gonthier P."/>
            <person name="Grimwood J."/>
            <person name="Fossdal C.G."/>
            <person name="Hansson D."/>
            <person name="Henrissat B."/>
            <person name="Hietala A."/>
            <person name="Himmelstrand K."/>
            <person name="Hoffmeister D."/>
            <person name="Hogberg N."/>
            <person name="James T.Y."/>
            <person name="Karlsson M."/>
            <person name="Kohler A."/>
            <person name="Kues U."/>
            <person name="Lee Y.H."/>
            <person name="Lin Y.C."/>
            <person name="Lind M."/>
            <person name="Lindquist E."/>
            <person name="Lombard V."/>
            <person name="Lucas S."/>
            <person name="Lunden K."/>
            <person name="Morin E."/>
            <person name="Murat C."/>
            <person name="Park J."/>
            <person name="Raffaello T."/>
            <person name="Rouze P."/>
            <person name="Salamov A."/>
            <person name="Schmutz J."/>
            <person name="Solheim H."/>
            <person name="Stahlberg J."/>
            <person name="Velez H."/>
            <person name="de Vries R.P."/>
            <person name="Wiebenga A."/>
            <person name="Woodward S."/>
            <person name="Yakovlev I."/>
            <person name="Garbelotto M."/>
            <person name="Martin F."/>
            <person name="Grigoriev I.V."/>
            <person name="Stenlid J."/>
        </authorList>
    </citation>
    <scope>NUCLEOTIDE SEQUENCE [LARGE SCALE GENOMIC DNA]</scope>
    <source>
        <strain evidence="7 8">TC 32-1</strain>
    </source>
</reference>